<gene>
    <name evidence="2" type="ORF">ACFFTL_36625</name>
</gene>
<dbReference type="Proteomes" id="UP001589710">
    <property type="component" value="Unassembled WGS sequence"/>
</dbReference>
<comment type="caution">
    <text evidence="2">The sequence shown here is derived from an EMBL/GenBank/DDBJ whole genome shotgun (WGS) entry which is preliminary data.</text>
</comment>
<feature type="region of interest" description="Disordered" evidence="1">
    <location>
        <begin position="185"/>
        <end position="204"/>
    </location>
</feature>
<sequence length="204" mass="21244">MLTLAAAFTLGALLVGGLVFAGTRASSTERTADRIRVEAAQRDKAQIKTLTELARTTRERLVPVLEGLDRAMPADGSTRPAAVTSADVAGWRRAATAAVEAFADPPSGETATNVARSSLASAVRQIATTVDTYATSRALTGSTRETVVALAVRQRADANFTWSTGATALDAVNVDAGYGHQHVFLPTSPGNGALTPDDEPEGRH</sequence>
<evidence type="ECO:0008006" key="4">
    <source>
        <dbReference type="Google" id="ProtNLM"/>
    </source>
</evidence>
<accession>A0ABV5RIH2</accession>
<protein>
    <recommendedName>
        <fullName evidence="4">Secreted protein</fullName>
    </recommendedName>
</protein>
<organism evidence="2 3">
    <name type="scientific">Streptomyces yanii</name>
    <dbReference type="NCBI Taxonomy" id="78510"/>
    <lineage>
        <taxon>Bacteria</taxon>
        <taxon>Bacillati</taxon>
        <taxon>Actinomycetota</taxon>
        <taxon>Actinomycetes</taxon>
        <taxon>Kitasatosporales</taxon>
        <taxon>Streptomycetaceae</taxon>
        <taxon>Streptomyces</taxon>
    </lineage>
</organism>
<keyword evidence="3" id="KW-1185">Reference proteome</keyword>
<reference evidence="2 3" key="1">
    <citation type="submission" date="2024-09" db="EMBL/GenBank/DDBJ databases">
        <authorList>
            <person name="Sun Q."/>
            <person name="Mori K."/>
        </authorList>
    </citation>
    <scope>NUCLEOTIDE SEQUENCE [LARGE SCALE GENOMIC DNA]</scope>
    <source>
        <strain evidence="2 3">JCM 3331</strain>
    </source>
</reference>
<proteinExistence type="predicted"/>
<evidence type="ECO:0000313" key="3">
    <source>
        <dbReference type="Proteomes" id="UP001589710"/>
    </source>
</evidence>
<name>A0ABV5RIH2_9ACTN</name>
<evidence type="ECO:0000313" key="2">
    <source>
        <dbReference type="EMBL" id="MFB9577658.1"/>
    </source>
</evidence>
<dbReference type="EMBL" id="JBHMCG010000151">
    <property type="protein sequence ID" value="MFB9577658.1"/>
    <property type="molecule type" value="Genomic_DNA"/>
</dbReference>
<evidence type="ECO:0000256" key="1">
    <source>
        <dbReference type="SAM" id="MobiDB-lite"/>
    </source>
</evidence>
<dbReference type="RefSeq" id="WP_345519730.1">
    <property type="nucleotide sequence ID" value="NZ_BAAAXD010000055.1"/>
</dbReference>